<evidence type="ECO:0000256" key="2">
    <source>
        <dbReference type="ARBA" id="ARBA00022737"/>
    </source>
</evidence>
<evidence type="ECO:0000256" key="4">
    <source>
        <dbReference type="ARBA" id="ARBA00023065"/>
    </source>
</evidence>
<dbReference type="PANTHER" id="PTHR11878:SF65">
    <property type="entry name" value="NA_CA-EXCHANGE PROTEIN, ISOFORM G"/>
    <property type="match status" value="1"/>
</dbReference>
<evidence type="ECO:0000256" key="3">
    <source>
        <dbReference type="ARBA" id="ARBA00022837"/>
    </source>
</evidence>
<dbReference type="GO" id="GO:0007154">
    <property type="term" value="P:cell communication"/>
    <property type="evidence" value="ECO:0007669"/>
    <property type="project" value="InterPro"/>
</dbReference>
<dbReference type="InterPro" id="IPR051171">
    <property type="entry name" value="CaCA"/>
</dbReference>
<keyword evidence="4" id="KW-0813">Transport</keyword>
<dbReference type="Pfam" id="PF03160">
    <property type="entry name" value="Calx-beta"/>
    <property type="match status" value="4"/>
</dbReference>
<accession>A0A2G8LKJ2</accession>
<feature type="signal peptide" evidence="6">
    <location>
        <begin position="1"/>
        <end position="20"/>
    </location>
</feature>
<gene>
    <name evidence="8" type="ORF">BSL78_02257</name>
</gene>
<name>A0A2G8LKJ2_STIJA</name>
<sequence length="844" mass="94855">MAGNHQAVWLSRLQLQLVRIFSLISCRDKLPCIESRHCGFHCIHFSTAPPADTLADVLNTTTYPTVYMDQAYITVKDTHLNQVPIRINQSDIVNHHTSFELYLNTSASQSRYAYLEQEYITIEAGDDNFTTYLRFDGEDSAFSTNDSIYTIGLKSCIYCELGVPTATVLTVQSSKTVNVSFSYDTAYGYEGACSNPEYCYKTINVRTNLYLNEPVMLRKCINNKLYFVIYVLLKYSSPNGVPYITKYGPEVTTITYKPNSTATYSLDYYLDSDPPVITLNSDERYHSLKIYIKDDKLFEGTEYFYLSFDEVNFPDGFEVGEPSSIEFRIEDDEYGLLIVKGSNEKFSESAGTVEITIETNIIQETEMLINITTAPYYDSEWSSATPGEDYVPFHGLYYIPAGENTTTITVTLIDDDLAENEERISFVVELYSKERDITLYEYGHITIEDDETKDNPLVFSFVNSTIVASESSGTLNIHVRANIKNDAVISLEYLPAEKNGMVEYRDYTAFFNATIRRDSFFFGKSTEYVIEIHIIDDCDVEDREEVTLLISQTPIGSIDPAFNNVTIIIEDDDSEGDVHCAACSCSGSVAWPTDEPTTQPGPQPLMFYFELDEFTIYEGECSYYDINVLATQRTNATVFIGVQPWELTYGDDFTISDKKLVFQNSDRQNFSFRAIQDTEDENVESTLVTIAYVSDGEIGQQNAILVNVMDGIVSSSEFNIRNERSVDGNLIQETSTVNFASDSIATGLVAGLVSSLFVVTVTGMLLGISVVMKRKKGPISKIDNPKENKLELVTFTTSLESFPLRQNALCGTYIETVVDTVHFIISSKPREPGPIEMVAINSEA</sequence>
<dbReference type="GO" id="GO:0030001">
    <property type="term" value="P:metal ion transport"/>
    <property type="evidence" value="ECO:0007669"/>
    <property type="project" value="TreeGrafter"/>
</dbReference>
<dbReference type="Gene3D" id="2.60.40.2030">
    <property type="match status" value="3"/>
</dbReference>
<evidence type="ECO:0000256" key="1">
    <source>
        <dbReference type="ARBA" id="ARBA00022729"/>
    </source>
</evidence>
<proteinExistence type="predicted"/>
<feature type="domain" description="Calx-beta" evidence="7">
    <location>
        <begin position="260"/>
        <end position="332"/>
    </location>
</feature>
<keyword evidence="3" id="KW-0106">Calcium</keyword>
<keyword evidence="5" id="KW-0472">Membrane</keyword>
<feature type="chain" id="PRO_5013627675" description="Calx-beta domain-containing protein" evidence="6">
    <location>
        <begin position="21"/>
        <end position="844"/>
    </location>
</feature>
<feature type="domain" description="Calx-beta" evidence="7">
    <location>
        <begin position="606"/>
        <end position="696"/>
    </location>
</feature>
<dbReference type="AlphaFoldDB" id="A0A2G8LKJ2"/>
<dbReference type="InterPro" id="IPR003644">
    <property type="entry name" value="Calx_beta"/>
</dbReference>
<protein>
    <recommendedName>
        <fullName evidence="7">Calx-beta domain-containing protein</fullName>
    </recommendedName>
</protein>
<keyword evidence="1 6" id="KW-0732">Signal</keyword>
<feature type="domain" description="Calx-beta" evidence="7">
    <location>
        <begin position="341"/>
        <end position="449"/>
    </location>
</feature>
<evidence type="ECO:0000313" key="8">
    <source>
        <dbReference type="EMBL" id="PIK60777.1"/>
    </source>
</evidence>
<evidence type="ECO:0000313" key="9">
    <source>
        <dbReference type="Proteomes" id="UP000230750"/>
    </source>
</evidence>
<dbReference type="InterPro" id="IPR038081">
    <property type="entry name" value="CalX-like_sf"/>
</dbReference>
<feature type="transmembrane region" description="Helical" evidence="5">
    <location>
        <begin position="748"/>
        <end position="771"/>
    </location>
</feature>
<dbReference type="EMBL" id="MRZV01000047">
    <property type="protein sequence ID" value="PIK60777.1"/>
    <property type="molecule type" value="Genomic_DNA"/>
</dbReference>
<dbReference type="SUPFAM" id="SSF141072">
    <property type="entry name" value="CalX-like"/>
    <property type="match status" value="3"/>
</dbReference>
<keyword evidence="5" id="KW-1133">Transmembrane helix</keyword>
<organism evidence="8 9">
    <name type="scientific">Stichopus japonicus</name>
    <name type="common">Sea cucumber</name>
    <dbReference type="NCBI Taxonomy" id="307972"/>
    <lineage>
        <taxon>Eukaryota</taxon>
        <taxon>Metazoa</taxon>
        <taxon>Echinodermata</taxon>
        <taxon>Eleutherozoa</taxon>
        <taxon>Echinozoa</taxon>
        <taxon>Holothuroidea</taxon>
        <taxon>Aspidochirotacea</taxon>
        <taxon>Aspidochirotida</taxon>
        <taxon>Stichopodidae</taxon>
        <taxon>Apostichopus</taxon>
    </lineage>
</organism>
<keyword evidence="4" id="KW-0406">Ion transport</keyword>
<keyword evidence="5" id="KW-0812">Transmembrane</keyword>
<keyword evidence="9" id="KW-1185">Reference proteome</keyword>
<dbReference type="GO" id="GO:0016020">
    <property type="term" value="C:membrane"/>
    <property type="evidence" value="ECO:0007669"/>
    <property type="project" value="InterPro"/>
</dbReference>
<dbReference type="OrthoDB" id="10496680at2759"/>
<comment type="caution">
    <text evidence="8">The sequence shown here is derived from an EMBL/GenBank/DDBJ whole genome shotgun (WGS) entry which is preliminary data.</text>
</comment>
<evidence type="ECO:0000256" key="6">
    <source>
        <dbReference type="SAM" id="SignalP"/>
    </source>
</evidence>
<evidence type="ECO:0000256" key="5">
    <source>
        <dbReference type="SAM" id="Phobius"/>
    </source>
</evidence>
<evidence type="ECO:0000259" key="7">
    <source>
        <dbReference type="Pfam" id="PF03160"/>
    </source>
</evidence>
<keyword evidence="2" id="KW-0677">Repeat</keyword>
<reference evidence="8 9" key="1">
    <citation type="journal article" date="2017" name="PLoS Biol.">
        <title>The sea cucumber genome provides insights into morphological evolution and visceral regeneration.</title>
        <authorList>
            <person name="Zhang X."/>
            <person name="Sun L."/>
            <person name="Yuan J."/>
            <person name="Sun Y."/>
            <person name="Gao Y."/>
            <person name="Zhang L."/>
            <person name="Li S."/>
            <person name="Dai H."/>
            <person name="Hamel J.F."/>
            <person name="Liu C."/>
            <person name="Yu Y."/>
            <person name="Liu S."/>
            <person name="Lin W."/>
            <person name="Guo K."/>
            <person name="Jin S."/>
            <person name="Xu P."/>
            <person name="Storey K.B."/>
            <person name="Huan P."/>
            <person name="Zhang T."/>
            <person name="Zhou Y."/>
            <person name="Zhang J."/>
            <person name="Lin C."/>
            <person name="Li X."/>
            <person name="Xing L."/>
            <person name="Huo D."/>
            <person name="Sun M."/>
            <person name="Wang L."/>
            <person name="Mercier A."/>
            <person name="Li F."/>
            <person name="Yang H."/>
            <person name="Xiang J."/>
        </authorList>
    </citation>
    <scope>NUCLEOTIDE SEQUENCE [LARGE SCALE GENOMIC DNA]</scope>
    <source>
        <strain evidence="8">Shaxun</strain>
        <tissue evidence="8">Muscle</tissue>
    </source>
</reference>
<feature type="domain" description="Calx-beta" evidence="7">
    <location>
        <begin position="454"/>
        <end position="572"/>
    </location>
</feature>
<dbReference type="Proteomes" id="UP000230750">
    <property type="component" value="Unassembled WGS sequence"/>
</dbReference>
<dbReference type="PANTHER" id="PTHR11878">
    <property type="entry name" value="SODIUM/CALCIUM EXCHANGER"/>
    <property type="match status" value="1"/>
</dbReference>